<evidence type="ECO:0000256" key="2">
    <source>
        <dbReference type="ARBA" id="ARBA00012438"/>
    </source>
</evidence>
<dbReference type="InterPro" id="IPR036890">
    <property type="entry name" value="HATPase_C_sf"/>
</dbReference>
<evidence type="ECO:0000256" key="1">
    <source>
        <dbReference type="ARBA" id="ARBA00000085"/>
    </source>
</evidence>
<dbReference type="CDD" id="cd00075">
    <property type="entry name" value="HATPase"/>
    <property type="match status" value="1"/>
</dbReference>
<dbReference type="InterPro" id="IPR036097">
    <property type="entry name" value="HisK_dim/P_sf"/>
</dbReference>
<dbReference type="SUPFAM" id="SSF47384">
    <property type="entry name" value="Homodimeric domain of signal transducing histidine kinase"/>
    <property type="match status" value="1"/>
</dbReference>
<dbReference type="Pfam" id="PF00512">
    <property type="entry name" value="HisKA"/>
    <property type="match status" value="1"/>
</dbReference>
<organism evidence="6 7">
    <name type="scientific">Porphyromonas canoris</name>
    <dbReference type="NCBI Taxonomy" id="36875"/>
    <lineage>
        <taxon>Bacteria</taxon>
        <taxon>Pseudomonadati</taxon>
        <taxon>Bacteroidota</taxon>
        <taxon>Bacteroidia</taxon>
        <taxon>Bacteroidales</taxon>
        <taxon>Porphyromonadaceae</taxon>
        <taxon>Porphyromonas</taxon>
    </lineage>
</organism>
<protein>
    <recommendedName>
        <fullName evidence="2">histidine kinase</fullName>
        <ecNumber evidence="2">2.7.13.3</ecNumber>
    </recommendedName>
</protein>
<sequence length="505" mass="58191">MRKSIIWPIVVLAVFTLVGLLVMQINYVSIMYDSRAEQFNSAVRRALSNVSRQLEYDEARRILQSELLGRKVSITESTPSTDLLGSGTSLYTTAIDPKLFQLDQLPEVSQSHWAKKEDQFVATSSKLQEELRKKFQYQKEIMNEVVLDMITQNDELPIYERISRTQLKNALAFELENNGLNLYYVYDVVDKNNHSYFSTGKIPKGEAESTFSQLIFKKDRPSRYLFLRVYFPGRGDYLYETIDFWVPSALFTIFVLGMFIYTTVRATRQRKLAIIKNDFVNNMTHELKTPVSTIRLANEFLMDNNLNLSREQVQNRLKVIDQETKRLSNLVDQVLYTSLLDKNSTVLKMEELDIQELILEIANTYSIKVEGIGGTVDIELDATENDVFVNRTHMTNIITNLLDNAIKYRREEAPLQLKIGTANEGDKLCIYVLDNGIGIKKEYLKKIFERFFRVPTGNVHNVKGYGLGLSYVANLMQQMNGSIKAESEPGQWTKFSIYLPLIKDK</sequence>
<dbReference type="RefSeq" id="WP_036789407.1">
    <property type="nucleotide sequence ID" value="NZ_JQZV01000006.1"/>
</dbReference>
<reference evidence="6 7" key="1">
    <citation type="submission" date="2014-08" db="EMBL/GenBank/DDBJ databases">
        <title>Porphyromonas canoris strain:OH2762 Genome sequencing.</title>
        <authorList>
            <person name="Wallis C."/>
            <person name="Deusch O."/>
            <person name="O'Flynn C."/>
            <person name="Davis I."/>
            <person name="Jospin G."/>
            <person name="Darling A.E."/>
            <person name="Coil D.A."/>
            <person name="Alexiev A."/>
            <person name="Horsfall A."/>
            <person name="Kirkwood N."/>
            <person name="Harris S."/>
            <person name="Eisen J.A."/>
        </authorList>
    </citation>
    <scope>NUCLEOTIDE SEQUENCE [LARGE SCALE GENOMIC DNA]</scope>
    <source>
        <strain evidence="7">COT-108 OH2762</strain>
    </source>
</reference>
<dbReference type="PANTHER" id="PTHR43547">
    <property type="entry name" value="TWO-COMPONENT HISTIDINE KINASE"/>
    <property type="match status" value="1"/>
</dbReference>
<dbReference type="InterPro" id="IPR003661">
    <property type="entry name" value="HisK_dim/P_dom"/>
</dbReference>
<feature type="transmembrane region" description="Helical" evidence="4">
    <location>
        <begin position="244"/>
        <end position="264"/>
    </location>
</feature>
<proteinExistence type="predicted"/>
<keyword evidence="4" id="KW-0812">Transmembrane</keyword>
<accession>A0ABR4XLL0</accession>
<keyword evidence="3" id="KW-0597">Phosphoprotein</keyword>
<comment type="catalytic activity">
    <reaction evidence="1">
        <text>ATP + protein L-histidine = ADP + protein N-phospho-L-histidine.</text>
        <dbReference type="EC" id="2.7.13.3"/>
    </reaction>
</comment>
<dbReference type="EC" id="2.7.13.3" evidence="2"/>
<dbReference type="InterPro" id="IPR005467">
    <property type="entry name" value="His_kinase_dom"/>
</dbReference>
<dbReference type="CDD" id="cd00082">
    <property type="entry name" value="HisKA"/>
    <property type="match status" value="1"/>
</dbReference>
<dbReference type="Pfam" id="PF02518">
    <property type="entry name" value="HATPase_c"/>
    <property type="match status" value="1"/>
</dbReference>
<evidence type="ECO:0000259" key="5">
    <source>
        <dbReference type="PROSITE" id="PS50109"/>
    </source>
</evidence>
<keyword evidence="4" id="KW-0472">Membrane</keyword>
<dbReference type="PROSITE" id="PS50109">
    <property type="entry name" value="HIS_KIN"/>
    <property type="match status" value="1"/>
</dbReference>
<dbReference type="Proteomes" id="UP000030101">
    <property type="component" value="Unassembled WGS sequence"/>
</dbReference>
<dbReference type="EMBL" id="JQZV01000006">
    <property type="protein sequence ID" value="KGN92861.1"/>
    <property type="molecule type" value="Genomic_DNA"/>
</dbReference>
<dbReference type="SMART" id="SM00387">
    <property type="entry name" value="HATPase_c"/>
    <property type="match status" value="1"/>
</dbReference>
<evidence type="ECO:0000256" key="3">
    <source>
        <dbReference type="ARBA" id="ARBA00022553"/>
    </source>
</evidence>
<dbReference type="InterPro" id="IPR003594">
    <property type="entry name" value="HATPase_dom"/>
</dbReference>
<dbReference type="PANTHER" id="PTHR43547:SF2">
    <property type="entry name" value="HYBRID SIGNAL TRANSDUCTION HISTIDINE KINASE C"/>
    <property type="match status" value="1"/>
</dbReference>
<dbReference type="SMART" id="SM00388">
    <property type="entry name" value="HisKA"/>
    <property type="match status" value="1"/>
</dbReference>
<gene>
    <name evidence="6" type="ORF">HQ43_03030</name>
</gene>
<evidence type="ECO:0000256" key="4">
    <source>
        <dbReference type="SAM" id="Phobius"/>
    </source>
</evidence>
<evidence type="ECO:0000313" key="6">
    <source>
        <dbReference type="EMBL" id="KGN92861.1"/>
    </source>
</evidence>
<comment type="caution">
    <text evidence="6">The sequence shown here is derived from an EMBL/GenBank/DDBJ whole genome shotgun (WGS) entry which is preliminary data.</text>
</comment>
<name>A0ABR4XLL0_9PORP</name>
<dbReference type="Gene3D" id="3.30.565.10">
    <property type="entry name" value="Histidine kinase-like ATPase, C-terminal domain"/>
    <property type="match status" value="1"/>
</dbReference>
<dbReference type="InterPro" id="IPR004358">
    <property type="entry name" value="Sig_transdc_His_kin-like_C"/>
</dbReference>
<dbReference type="PRINTS" id="PR00344">
    <property type="entry name" value="BCTRLSENSOR"/>
</dbReference>
<dbReference type="SUPFAM" id="SSF55874">
    <property type="entry name" value="ATPase domain of HSP90 chaperone/DNA topoisomerase II/histidine kinase"/>
    <property type="match status" value="1"/>
</dbReference>
<evidence type="ECO:0000313" key="7">
    <source>
        <dbReference type="Proteomes" id="UP000030101"/>
    </source>
</evidence>
<dbReference type="Gene3D" id="1.10.287.130">
    <property type="match status" value="1"/>
</dbReference>
<keyword evidence="7" id="KW-1185">Reference proteome</keyword>
<keyword evidence="4" id="KW-1133">Transmembrane helix</keyword>
<feature type="domain" description="Histidine kinase" evidence="5">
    <location>
        <begin position="282"/>
        <end position="503"/>
    </location>
</feature>